<proteinExistence type="predicted"/>
<dbReference type="InterPro" id="IPR045850">
    <property type="entry name" value="TRM2_met"/>
</dbReference>
<dbReference type="Gene3D" id="2.40.50.1070">
    <property type="match status" value="1"/>
</dbReference>
<protein>
    <submittedName>
        <fullName evidence="1">Uncharacterized protein</fullName>
    </submittedName>
</protein>
<reference evidence="1 2" key="1">
    <citation type="submission" date="2018-11" db="EMBL/GenBank/DDBJ databases">
        <authorList>
            <consortium name="Pathogen Informatics"/>
        </authorList>
    </citation>
    <scope>NUCLEOTIDE SEQUENCE [LARGE SCALE GENOMIC DNA]</scope>
    <source>
        <strain>Denwood</strain>
        <strain evidence="2">Zambia</strain>
    </source>
</reference>
<dbReference type="EMBL" id="UZAL01031284">
    <property type="protein sequence ID" value="VDP57517.1"/>
    <property type="molecule type" value="Genomic_DNA"/>
</dbReference>
<dbReference type="Proteomes" id="UP000269396">
    <property type="component" value="Unassembled WGS sequence"/>
</dbReference>
<organism evidence="1 2">
    <name type="scientific">Schistosoma mattheei</name>
    <dbReference type="NCBI Taxonomy" id="31246"/>
    <lineage>
        <taxon>Eukaryota</taxon>
        <taxon>Metazoa</taxon>
        <taxon>Spiralia</taxon>
        <taxon>Lophotrochozoa</taxon>
        <taxon>Platyhelminthes</taxon>
        <taxon>Trematoda</taxon>
        <taxon>Digenea</taxon>
        <taxon>Strigeidida</taxon>
        <taxon>Schistosomatoidea</taxon>
        <taxon>Schistosomatidae</taxon>
        <taxon>Schistosoma</taxon>
    </lineage>
</organism>
<keyword evidence="2" id="KW-1185">Reference proteome</keyword>
<name>A0A183PA48_9TREM</name>
<accession>A0A183PA48</accession>
<gene>
    <name evidence="1" type="ORF">SMTD_LOCUS11234</name>
</gene>
<evidence type="ECO:0000313" key="1">
    <source>
        <dbReference type="EMBL" id="VDP57517.1"/>
    </source>
</evidence>
<dbReference type="STRING" id="31246.A0A183PA48"/>
<dbReference type="GO" id="GO:0003723">
    <property type="term" value="F:RNA binding"/>
    <property type="evidence" value="ECO:0007669"/>
    <property type="project" value="TreeGrafter"/>
</dbReference>
<evidence type="ECO:0000313" key="2">
    <source>
        <dbReference type="Proteomes" id="UP000269396"/>
    </source>
</evidence>
<dbReference type="PANTHER" id="PTHR45904">
    <property type="entry name" value="TRNA (URACIL-5-)-METHYLTRANSFERASE"/>
    <property type="match status" value="1"/>
</dbReference>
<dbReference type="PANTHER" id="PTHR45904:SF2">
    <property type="entry name" value="TRNA (URACIL-5-)-METHYLTRANSFERASE HOMOLOG A"/>
    <property type="match status" value="1"/>
</dbReference>
<dbReference type="AlphaFoldDB" id="A0A183PA48"/>
<sequence>MERESSVRSNEEDVTVIERKILQDKVSKMRSTADRDFAISVLDGHIWKGSKIEAKIARPHADPLMKRRAESEIKSELLSKEQHIDWLSEPVDLEKAHETLRDSILPLWRLNYDPDQLIEKRNLVLKYLAETRRRLLLINPEIGNVDSVKFVEESDSKGQTTICKLAPIIPSPIQTEYRNKSELTIGYDVDGSGPVIGFRYSKYKGGSVAVGSFKSWNFMPRNSTKVIDALQKFITACSKREFKKLPSLNAFDPITYNGNWRHVLIRESRSGDTLVVLYTNTHGFTEVI</sequence>